<keyword evidence="5" id="KW-1185">Reference proteome</keyword>
<dbReference type="InterPro" id="IPR042070">
    <property type="entry name" value="PucR_C-HTH_sf"/>
</dbReference>
<dbReference type="Proteomes" id="UP000586095">
    <property type="component" value="Unassembled WGS sequence"/>
</dbReference>
<dbReference type="AlphaFoldDB" id="A0A852RN58"/>
<accession>A0A852RN58</accession>
<evidence type="ECO:0000259" key="2">
    <source>
        <dbReference type="Pfam" id="PF07905"/>
    </source>
</evidence>
<feature type="region of interest" description="Disordered" evidence="1">
    <location>
        <begin position="535"/>
        <end position="557"/>
    </location>
</feature>
<feature type="domain" description="PucR C-terminal helix-turn-helix" evidence="3">
    <location>
        <begin position="473"/>
        <end position="527"/>
    </location>
</feature>
<protein>
    <submittedName>
        <fullName evidence="4">Purine catabolism regulator</fullName>
    </submittedName>
</protein>
<dbReference type="PANTHER" id="PTHR33744:SF1">
    <property type="entry name" value="DNA-BINDING TRANSCRIPTIONAL ACTIVATOR ADER"/>
    <property type="match status" value="1"/>
</dbReference>
<reference evidence="4 5" key="1">
    <citation type="submission" date="2020-07" db="EMBL/GenBank/DDBJ databases">
        <title>Sequencing the genomes of 1000 actinobacteria strains.</title>
        <authorList>
            <person name="Klenk H.-P."/>
        </authorList>
    </citation>
    <scope>NUCLEOTIDE SEQUENCE [LARGE SCALE GENOMIC DNA]</scope>
    <source>
        <strain evidence="4 5">DSM 17380</strain>
    </source>
</reference>
<proteinExistence type="predicted"/>
<dbReference type="Pfam" id="PF07905">
    <property type="entry name" value="PucR"/>
    <property type="match status" value="1"/>
</dbReference>
<dbReference type="PANTHER" id="PTHR33744">
    <property type="entry name" value="CARBOHYDRATE DIACID REGULATOR"/>
    <property type="match status" value="1"/>
</dbReference>
<evidence type="ECO:0000313" key="5">
    <source>
        <dbReference type="Proteomes" id="UP000586095"/>
    </source>
</evidence>
<sequence>MAADPVVVAGAVGLSQPVRWVHISEITDIAGLLRGHEMVLTTGIALPDAPGALASYIEELALAEVSALVVGLGPRFELSLPLEMLQAADDRGMPVVVLRRHTAFVSITEDVHTRLAESQLHELQLSEQIHETLSAMLAHGSSANEILAEVSRLSDRPVVLESLSHELFEVSPGRRTKQDVVSEWSEHTKRHRSMRRTDFDPRTGWLVATVGIRGDDWGRLILMSAADETFPRGVDQDPLSSVRKTLVALLERSAATLALGRIVERDRGIVHETTHLDIIEDLLRGGSSAEQGVEVAEAMGLPVRTAVLVALHISVQVGATGAAAEQFDLLHRASAAVRSYFSQHNIPFLCARERPGTVLLLVMCDAQTDSSSIAAIATSVLAARGTEQVLVAWAGPDRGAPGATRVLNEAVETAQHARTLELHESPVQRQNLGLEGLLLAVSEGDRLPQYVEDMLGTLRRYEAEHRVDLITPLRNYLFAGRNKSLAAKRSFVSRPWIYEQLERVESVLGASLDDEDTCLRLQVAVLAHDLLTKVSGQTAPGPGTPTRHHAAHEQNTR</sequence>
<evidence type="ECO:0000313" key="4">
    <source>
        <dbReference type="EMBL" id="NYD28082.1"/>
    </source>
</evidence>
<name>A0A852RN58_9MICO</name>
<comment type="caution">
    <text evidence="4">The sequence shown here is derived from an EMBL/GenBank/DDBJ whole genome shotgun (WGS) entry which is preliminary data.</text>
</comment>
<dbReference type="EMBL" id="JACCBD010000001">
    <property type="protein sequence ID" value="NYD28082.1"/>
    <property type="molecule type" value="Genomic_DNA"/>
</dbReference>
<dbReference type="Pfam" id="PF13556">
    <property type="entry name" value="HTH_30"/>
    <property type="match status" value="1"/>
</dbReference>
<gene>
    <name evidence="4" type="ORF">BJ960_002885</name>
</gene>
<dbReference type="Gene3D" id="1.10.10.2840">
    <property type="entry name" value="PucR C-terminal helix-turn-helix domain"/>
    <property type="match status" value="1"/>
</dbReference>
<evidence type="ECO:0000256" key="1">
    <source>
        <dbReference type="SAM" id="MobiDB-lite"/>
    </source>
</evidence>
<organism evidence="4 5">
    <name type="scientific">Leucobacter aridicollis</name>
    <dbReference type="NCBI Taxonomy" id="283878"/>
    <lineage>
        <taxon>Bacteria</taxon>
        <taxon>Bacillati</taxon>
        <taxon>Actinomycetota</taxon>
        <taxon>Actinomycetes</taxon>
        <taxon>Micrococcales</taxon>
        <taxon>Microbacteriaceae</taxon>
        <taxon>Leucobacter</taxon>
    </lineage>
</organism>
<dbReference type="InterPro" id="IPR051448">
    <property type="entry name" value="CdaR-like_regulators"/>
</dbReference>
<dbReference type="InterPro" id="IPR012914">
    <property type="entry name" value="PucR_dom"/>
</dbReference>
<evidence type="ECO:0000259" key="3">
    <source>
        <dbReference type="Pfam" id="PF13556"/>
    </source>
</evidence>
<feature type="domain" description="Purine catabolism PurC-like" evidence="2">
    <location>
        <begin position="4"/>
        <end position="115"/>
    </location>
</feature>
<dbReference type="InterPro" id="IPR025736">
    <property type="entry name" value="PucR_C-HTH_dom"/>
</dbReference>